<name>A0A0T6LY38_WENVI</name>
<dbReference type="RefSeq" id="WP_018385036.1">
    <property type="nucleotide sequence ID" value="NZ_LLZU01000002.1"/>
</dbReference>
<dbReference type="Proteomes" id="UP000050867">
    <property type="component" value="Unassembled WGS sequence"/>
</dbReference>
<dbReference type="AlphaFoldDB" id="A0A0T6LY38"/>
<dbReference type="EMBL" id="LLZU01000002">
    <property type="protein sequence ID" value="KRV50970.1"/>
    <property type="molecule type" value="Genomic_DNA"/>
</dbReference>
<proteinExistence type="predicted"/>
<evidence type="ECO:0000313" key="2">
    <source>
        <dbReference type="Proteomes" id="UP000050867"/>
    </source>
</evidence>
<evidence type="ECO:0000313" key="1">
    <source>
        <dbReference type="EMBL" id="KRV50970.1"/>
    </source>
</evidence>
<reference evidence="1 2" key="1">
    <citation type="submission" date="2015-10" db="EMBL/GenBank/DDBJ databases">
        <title>Draft genome sequence of pyrrolomycin-producing Streptomyces vitaminophilus.</title>
        <authorList>
            <person name="Graham D.E."/>
            <person name="Mahan K.M."/>
            <person name="Klingeman D.M."/>
            <person name="Hettich R.L."/>
            <person name="Parry R.J."/>
        </authorList>
    </citation>
    <scope>NUCLEOTIDE SEQUENCE [LARGE SCALE GENOMIC DNA]</scope>
    <source>
        <strain evidence="1 2">ATCC 31673</strain>
    </source>
</reference>
<sequence length="78" mass="8683">MDRGEDDLELYAVFAARLKQAHARVRALDLPEPAAATLTRRLLVITAAAKHDLAHAARRLDRLMQELDEAGPDVTKRP</sequence>
<dbReference type="STRING" id="76728.AQ490_01765"/>
<organism evidence="1 2">
    <name type="scientific">Wenjunlia vitaminophila</name>
    <name type="common">Streptomyces vitaminophilus</name>
    <dbReference type="NCBI Taxonomy" id="76728"/>
    <lineage>
        <taxon>Bacteria</taxon>
        <taxon>Bacillati</taxon>
        <taxon>Actinomycetota</taxon>
        <taxon>Actinomycetes</taxon>
        <taxon>Kitasatosporales</taxon>
        <taxon>Streptomycetaceae</taxon>
        <taxon>Wenjunlia</taxon>
    </lineage>
</organism>
<dbReference type="OrthoDB" id="3854751at2"/>
<accession>A0A0T6LY38</accession>
<gene>
    <name evidence="1" type="ORF">AQ490_01765</name>
</gene>
<keyword evidence="2" id="KW-1185">Reference proteome</keyword>
<protein>
    <submittedName>
        <fullName evidence="1">Uncharacterized protein</fullName>
    </submittedName>
</protein>
<comment type="caution">
    <text evidence="1">The sequence shown here is derived from an EMBL/GenBank/DDBJ whole genome shotgun (WGS) entry which is preliminary data.</text>
</comment>